<dbReference type="Pfam" id="PF02561">
    <property type="entry name" value="FliS"/>
    <property type="match status" value="1"/>
</dbReference>
<keyword evidence="7" id="KW-0966">Cell projection</keyword>
<feature type="compositionally biased region" description="Basic and acidic residues" evidence="6">
    <location>
        <begin position="148"/>
        <end position="157"/>
    </location>
</feature>
<keyword evidence="8" id="KW-1185">Reference proteome</keyword>
<dbReference type="PANTHER" id="PTHR34773">
    <property type="entry name" value="FLAGELLAR SECRETION CHAPERONE FLIS"/>
    <property type="match status" value="1"/>
</dbReference>
<accession>A0A517V6L7</accession>
<dbReference type="OrthoDB" id="291236at2"/>
<keyword evidence="4" id="KW-1005">Bacterial flagellum biogenesis</keyword>
<keyword evidence="3" id="KW-0963">Cytoplasm</keyword>
<dbReference type="SUPFAM" id="SSF101116">
    <property type="entry name" value="Flagellar export chaperone FliS"/>
    <property type="match status" value="1"/>
</dbReference>
<evidence type="ECO:0000256" key="6">
    <source>
        <dbReference type="SAM" id="MobiDB-lite"/>
    </source>
</evidence>
<evidence type="ECO:0000313" key="8">
    <source>
        <dbReference type="Proteomes" id="UP000316855"/>
    </source>
</evidence>
<protein>
    <submittedName>
        <fullName evidence="7">Flagellar protein FliS</fullName>
    </submittedName>
</protein>
<comment type="subcellular location">
    <subcellularLocation>
        <location evidence="1">Cytoplasm</location>
        <location evidence="1">Cytosol</location>
    </subcellularLocation>
</comment>
<dbReference type="NCBIfam" id="TIGR00208">
    <property type="entry name" value="fliS"/>
    <property type="match status" value="1"/>
</dbReference>
<organism evidence="7 8">
    <name type="scientific">Gimesia algae</name>
    <dbReference type="NCBI Taxonomy" id="2527971"/>
    <lineage>
        <taxon>Bacteria</taxon>
        <taxon>Pseudomonadati</taxon>
        <taxon>Planctomycetota</taxon>
        <taxon>Planctomycetia</taxon>
        <taxon>Planctomycetales</taxon>
        <taxon>Planctomycetaceae</taxon>
        <taxon>Gimesia</taxon>
    </lineage>
</organism>
<evidence type="ECO:0000256" key="3">
    <source>
        <dbReference type="ARBA" id="ARBA00022490"/>
    </source>
</evidence>
<comment type="similarity">
    <text evidence="2">Belongs to the FliS family.</text>
</comment>
<dbReference type="Gene3D" id="1.20.120.340">
    <property type="entry name" value="Flagellar protein FliS"/>
    <property type="match status" value="1"/>
</dbReference>
<dbReference type="KEGG" id="gax:Pan161_02580"/>
<proteinExistence type="inferred from homology"/>
<dbReference type="EMBL" id="CP036343">
    <property type="protein sequence ID" value="QDT88640.1"/>
    <property type="molecule type" value="Genomic_DNA"/>
</dbReference>
<keyword evidence="5" id="KW-0143">Chaperone</keyword>
<feature type="region of interest" description="Disordered" evidence="6">
    <location>
        <begin position="143"/>
        <end position="164"/>
    </location>
</feature>
<sequence length="164" mass="18797">MRGATKAMNGTDYIENQVLTAKPHQLHLMVVDGALRFARKAALAAEEKHFEQAHFALDRSRDLVAELIGGLDPSQQPEMVDQLKALFVFVYENLHHADVKQDARYIQNAIKVLEIHRESWCELIEQIQVEIPEQSAIIHSHDSLQPPHHMEKAEQPHQSRSWLT</sequence>
<evidence type="ECO:0000256" key="5">
    <source>
        <dbReference type="ARBA" id="ARBA00023186"/>
    </source>
</evidence>
<evidence type="ECO:0000313" key="7">
    <source>
        <dbReference type="EMBL" id="QDT88640.1"/>
    </source>
</evidence>
<dbReference type="CDD" id="cd16098">
    <property type="entry name" value="FliS"/>
    <property type="match status" value="1"/>
</dbReference>
<dbReference type="PANTHER" id="PTHR34773:SF1">
    <property type="entry name" value="FLAGELLAR SECRETION CHAPERONE FLIS"/>
    <property type="match status" value="1"/>
</dbReference>
<evidence type="ECO:0000256" key="1">
    <source>
        <dbReference type="ARBA" id="ARBA00004514"/>
    </source>
</evidence>
<dbReference type="Proteomes" id="UP000316855">
    <property type="component" value="Chromosome"/>
</dbReference>
<gene>
    <name evidence="7" type="primary">fliS</name>
    <name evidence="7" type="ORF">Pan161_02580</name>
</gene>
<evidence type="ECO:0000256" key="4">
    <source>
        <dbReference type="ARBA" id="ARBA00022795"/>
    </source>
</evidence>
<dbReference type="InterPro" id="IPR003713">
    <property type="entry name" value="FliS"/>
</dbReference>
<dbReference type="GO" id="GO:0071973">
    <property type="term" value="P:bacterial-type flagellum-dependent cell motility"/>
    <property type="evidence" value="ECO:0007669"/>
    <property type="project" value="TreeGrafter"/>
</dbReference>
<dbReference type="GO" id="GO:0044780">
    <property type="term" value="P:bacterial-type flagellum assembly"/>
    <property type="evidence" value="ECO:0007669"/>
    <property type="project" value="InterPro"/>
</dbReference>
<dbReference type="GO" id="GO:0005829">
    <property type="term" value="C:cytosol"/>
    <property type="evidence" value="ECO:0007669"/>
    <property type="project" value="UniProtKB-SubCell"/>
</dbReference>
<name>A0A517V6L7_9PLAN</name>
<keyword evidence="7" id="KW-0969">Cilium</keyword>
<dbReference type="AlphaFoldDB" id="A0A517V6L7"/>
<reference evidence="7 8" key="1">
    <citation type="submission" date="2019-02" db="EMBL/GenBank/DDBJ databases">
        <title>Deep-cultivation of Planctomycetes and their phenomic and genomic characterization uncovers novel biology.</title>
        <authorList>
            <person name="Wiegand S."/>
            <person name="Jogler M."/>
            <person name="Boedeker C."/>
            <person name="Pinto D."/>
            <person name="Vollmers J."/>
            <person name="Rivas-Marin E."/>
            <person name="Kohn T."/>
            <person name="Peeters S.H."/>
            <person name="Heuer A."/>
            <person name="Rast P."/>
            <person name="Oberbeckmann S."/>
            <person name="Bunk B."/>
            <person name="Jeske O."/>
            <person name="Meyerdierks A."/>
            <person name="Storesund J.E."/>
            <person name="Kallscheuer N."/>
            <person name="Luecker S."/>
            <person name="Lage O.M."/>
            <person name="Pohl T."/>
            <person name="Merkel B.J."/>
            <person name="Hornburger P."/>
            <person name="Mueller R.-W."/>
            <person name="Bruemmer F."/>
            <person name="Labrenz M."/>
            <person name="Spormann A.M."/>
            <person name="Op den Camp H."/>
            <person name="Overmann J."/>
            <person name="Amann R."/>
            <person name="Jetten M.S.M."/>
            <person name="Mascher T."/>
            <person name="Medema M.H."/>
            <person name="Devos D.P."/>
            <person name="Kaster A.-K."/>
            <person name="Ovreas L."/>
            <person name="Rohde M."/>
            <person name="Galperin M.Y."/>
            <person name="Jogler C."/>
        </authorList>
    </citation>
    <scope>NUCLEOTIDE SEQUENCE [LARGE SCALE GENOMIC DNA]</scope>
    <source>
        <strain evidence="7 8">Pan161</strain>
    </source>
</reference>
<dbReference type="InterPro" id="IPR036584">
    <property type="entry name" value="FliS_sf"/>
</dbReference>
<keyword evidence="7" id="KW-0282">Flagellum</keyword>
<evidence type="ECO:0000256" key="2">
    <source>
        <dbReference type="ARBA" id="ARBA00008787"/>
    </source>
</evidence>